<dbReference type="RefSeq" id="WP_130958107.1">
    <property type="nucleotide sequence ID" value="NZ_JBHSHA010000004.1"/>
</dbReference>
<dbReference type="EMBL" id="SIXC01000010">
    <property type="protein sequence ID" value="TBH79084.1"/>
    <property type="molecule type" value="Genomic_DNA"/>
</dbReference>
<evidence type="ECO:0000259" key="1">
    <source>
        <dbReference type="Pfam" id="PF00535"/>
    </source>
</evidence>
<keyword evidence="3" id="KW-1185">Reference proteome</keyword>
<feature type="domain" description="Glycosyltransferase 2-like" evidence="1">
    <location>
        <begin position="6"/>
        <end position="136"/>
    </location>
</feature>
<accession>A0A6H3F9L6</accession>
<dbReference type="Gene3D" id="3.90.550.10">
    <property type="entry name" value="Spore Coat Polysaccharide Biosynthesis Protein SpsA, Chain A"/>
    <property type="match status" value="1"/>
</dbReference>
<reference evidence="2 3" key="1">
    <citation type="submission" date="2018-12" db="EMBL/GenBank/DDBJ databases">
        <title>First genome draft of Desulfovibrio legallis sp. nov.</title>
        <authorList>
            <person name="Ben Dhia O."/>
            <person name="Najjari A."/>
            <person name="Ferjani R."/>
            <person name="Fhoula I."/>
            <person name="Fardeau M.-L."/>
            <person name="Boudabbous A."/>
            <person name="Ouzari H.I."/>
        </authorList>
    </citation>
    <scope>NUCLEOTIDE SEQUENCE [LARGE SCALE GENOMIC DNA]</scope>
    <source>
        <strain evidence="2 3">H1T</strain>
    </source>
</reference>
<organism evidence="2 3">
    <name type="scientific">Desulfovibrio legallii</name>
    <dbReference type="NCBI Taxonomy" id="571438"/>
    <lineage>
        <taxon>Bacteria</taxon>
        <taxon>Pseudomonadati</taxon>
        <taxon>Thermodesulfobacteriota</taxon>
        <taxon>Desulfovibrionia</taxon>
        <taxon>Desulfovibrionales</taxon>
        <taxon>Desulfovibrionaceae</taxon>
        <taxon>Desulfovibrio</taxon>
    </lineage>
</organism>
<sequence length="282" mass="32112">MADLVSIIIPCYNDGKYLPEAVASARAQSYPDIEIIIVNDYSTDPLTNSLLEKFAAEGITVINTAPGKKGLSAARNTAIEAASGKYILPLDADDKVDPTYVEKSVAVLDRKPDVLVCTARVRFFGLRHHEWTQKPYSYANLVLEEHKVLSASLFRRKDWARIGGYEESLILGKEDMVFWLDMLKDGGDVEILPEILIYYRIKPFSMSALRAGAPTECEKVAAMYAARPDLFHDHIIDFMCYGANFRVEKSQRECLFSWKLFSHLFRLEWFLRQKVKRLFGRA</sequence>
<proteinExistence type="predicted"/>
<dbReference type="PANTHER" id="PTHR43685:SF2">
    <property type="entry name" value="GLYCOSYLTRANSFERASE 2-LIKE DOMAIN-CONTAINING PROTEIN"/>
    <property type="match status" value="1"/>
</dbReference>
<dbReference type="GO" id="GO:0016740">
    <property type="term" value="F:transferase activity"/>
    <property type="evidence" value="ECO:0007669"/>
    <property type="project" value="UniProtKB-KW"/>
</dbReference>
<protein>
    <submittedName>
        <fullName evidence="2">Glycosyltransferase family 2 protein</fullName>
    </submittedName>
</protein>
<dbReference type="InterPro" id="IPR001173">
    <property type="entry name" value="Glyco_trans_2-like"/>
</dbReference>
<dbReference type="AlphaFoldDB" id="A0A6H3F9L6"/>
<evidence type="ECO:0000313" key="3">
    <source>
        <dbReference type="Proteomes" id="UP000292919"/>
    </source>
</evidence>
<keyword evidence="2" id="KW-0808">Transferase</keyword>
<dbReference type="CDD" id="cd00761">
    <property type="entry name" value="Glyco_tranf_GTA_type"/>
    <property type="match status" value="1"/>
</dbReference>
<dbReference type="InterPro" id="IPR050834">
    <property type="entry name" value="Glycosyltransf_2"/>
</dbReference>
<comment type="caution">
    <text evidence="2">The sequence shown here is derived from an EMBL/GenBank/DDBJ whole genome shotgun (WGS) entry which is preliminary data.</text>
</comment>
<name>A0A6H3F9L6_9BACT</name>
<dbReference type="Pfam" id="PF00535">
    <property type="entry name" value="Glycos_transf_2"/>
    <property type="match status" value="1"/>
</dbReference>
<dbReference type="Proteomes" id="UP000292919">
    <property type="component" value="Unassembled WGS sequence"/>
</dbReference>
<dbReference type="PANTHER" id="PTHR43685">
    <property type="entry name" value="GLYCOSYLTRANSFERASE"/>
    <property type="match status" value="1"/>
</dbReference>
<dbReference type="InterPro" id="IPR029044">
    <property type="entry name" value="Nucleotide-diphossugar_trans"/>
</dbReference>
<gene>
    <name evidence="2" type="ORF">EB812_08765</name>
</gene>
<evidence type="ECO:0000313" key="2">
    <source>
        <dbReference type="EMBL" id="TBH79084.1"/>
    </source>
</evidence>
<dbReference type="SUPFAM" id="SSF53448">
    <property type="entry name" value="Nucleotide-diphospho-sugar transferases"/>
    <property type="match status" value="1"/>
</dbReference>